<keyword evidence="1" id="KW-0812">Transmembrane</keyword>
<evidence type="ECO:0000256" key="1">
    <source>
        <dbReference type="SAM" id="Phobius"/>
    </source>
</evidence>
<evidence type="ECO:0000313" key="3">
    <source>
        <dbReference type="EMBL" id="TNC50240.1"/>
    </source>
</evidence>
<accession>A0A5C4MFV5</accession>
<dbReference type="PANTHER" id="PTHR38441">
    <property type="entry name" value="INTEGRAL MEMBRANE PROTEIN-RELATED"/>
    <property type="match status" value="1"/>
</dbReference>
<dbReference type="Proteomes" id="UP000306740">
    <property type="component" value="Unassembled WGS sequence"/>
</dbReference>
<comment type="caution">
    <text evidence="2">The sequence shown here is derived from an EMBL/GenBank/DDBJ whole genome shotgun (WGS) entry which is preliminary data.</text>
</comment>
<evidence type="ECO:0000313" key="4">
    <source>
        <dbReference type="Proteomes" id="UP000306740"/>
    </source>
</evidence>
<dbReference type="PANTHER" id="PTHR38441:SF1">
    <property type="entry name" value="MEMBRANE PROTEIN"/>
    <property type="match status" value="1"/>
</dbReference>
<dbReference type="EMBL" id="VDFR01000126">
    <property type="protein sequence ID" value="TNC37621.1"/>
    <property type="molecule type" value="Genomic_DNA"/>
</dbReference>
<dbReference type="RefSeq" id="WP_139088099.1">
    <property type="nucleotide sequence ID" value="NZ_VDFR01000018.1"/>
</dbReference>
<dbReference type="InterPro" id="IPR007436">
    <property type="entry name" value="DUF485"/>
</dbReference>
<keyword evidence="1" id="KW-1133">Transmembrane helix</keyword>
<sequence>MIERTSAAQDAAYERIHATEEFRTLKKKYLSFVVPVTIGFMAWYLLYVVCSNWAPGFMETQVVGNINVALIFGLLQFVTTFAIAVWYSRFSVKNLDPIADELRAEFDEEITR</sequence>
<name>A0A5C4MFV5_9ACTN</name>
<feature type="transmembrane region" description="Helical" evidence="1">
    <location>
        <begin position="29"/>
        <end position="46"/>
    </location>
</feature>
<proteinExistence type="predicted"/>
<dbReference type="EMBL" id="VDFR01000018">
    <property type="protein sequence ID" value="TNC50240.1"/>
    <property type="molecule type" value="Genomic_DNA"/>
</dbReference>
<reference evidence="2 4" key="1">
    <citation type="submission" date="2019-05" db="EMBL/GenBank/DDBJ databases">
        <title>Mumia sp. nov., isolated from the intestinal contents of plateau pika (Ochotona curzoniae) in the Qinghai-Tibet plateau of China.</title>
        <authorList>
            <person name="Tian Z."/>
        </authorList>
    </citation>
    <scope>NUCLEOTIDE SEQUENCE [LARGE SCALE GENOMIC DNA]</scope>
    <source>
        <strain evidence="4">527</strain>
        <strain evidence="2">Z527</strain>
    </source>
</reference>
<feature type="transmembrane region" description="Helical" evidence="1">
    <location>
        <begin position="66"/>
        <end position="87"/>
    </location>
</feature>
<dbReference type="OrthoDB" id="3543412at2"/>
<organism evidence="2 4">
    <name type="scientific">Mumia zhuanghuii</name>
    <dbReference type="NCBI Taxonomy" id="2585211"/>
    <lineage>
        <taxon>Bacteria</taxon>
        <taxon>Bacillati</taxon>
        <taxon>Actinomycetota</taxon>
        <taxon>Actinomycetes</taxon>
        <taxon>Propionibacteriales</taxon>
        <taxon>Nocardioidaceae</taxon>
        <taxon>Mumia</taxon>
    </lineage>
</organism>
<dbReference type="Pfam" id="PF04341">
    <property type="entry name" value="DUF485"/>
    <property type="match status" value="1"/>
</dbReference>
<keyword evidence="1" id="KW-0472">Membrane</keyword>
<gene>
    <name evidence="3" type="ORF">FHE65_03965</name>
    <name evidence="2" type="ORF">FHE65_24945</name>
</gene>
<evidence type="ECO:0000313" key="2">
    <source>
        <dbReference type="EMBL" id="TNC37621.1"/>
    </source>
</evidence>
<dbReference type="AlphaFoldDB" id="A0A5C4MFV5"/>
<protein>
    <submittedName>
        <fullName evidence="2">DUF485 domain-containing protein</fullName>
    </submittedName>
</protein>